<accession>A0ABQ7LDG2</accession>
<proteinExistence type="predicted"/>
<evidence type="ECO:0000313" key="2">
    <source>
        <dbReference type="Proteomes" id="UP000823674"/>
    </source>
</evidence>
<name>A0ABQ7LDG2_BRACM</name>
<dbReference type="Proteomes" id="UP000823674">
    <property type="component" value="Chromosome A09"/>
</dbReference>
<keyword evidence="2" id="KW-1185">Reference proteome</keyword>
<dbReference type="EMBL" id="JADBGQ010000008">
    <property type="protein sequence ID" value="KAG5384604.1"/>
    <property type="molecule type" value="Genomic_DNA"/>
</dbReference>
<reference evidence="1 2" key="1">
    <citation type="submission" date="2021-03" db="EMBL/GenBank/DDBJ databases">
        <authorList>
            <person name="King G.J."/>
            <person name="Bancroft I."/>
            <person name="Baten A."/>
            <person name="Bloomfield J."/>
            <person name="Borpatragohain P."/>
            <person name="He Z."/>
            <person name="Irish N."/>
            <person name="Irwin J."/>
            <person name="Liu K."/>
            <person name="Mauleon R.P."/>
            <person name="Moore J."/>
            <person name="Morris R."/>
            <person name="Ostergaard L."/>
            <person name="Wang B."/>
            <person name="Wells R."/>
        </authorList>
    </citation>
    <scope>NUCLEOTIDE SEQUENCE [LARGE SCALE GENOMIC DNA]</scope>
    <source>
        <strain evidence="1">R-o-18</strain>
        <tissue evidence="1">Leaf</tissue>
    </source>
</reference>
<comment type="caution">
    <text evidence="1">The sequence shown here is derived from an EMBL/GenBank/DDBJ whole genome shotgun (WGS) entry which is preliminary data.</text>
</comment>
<evidence type="ECO:0000313" key="1">
    <source>
        <dbReference type="EMBL" id="KAG5384604.1"/>
    </source>
</evidence>
<organism evidence="1 2">
    <name type="scientific">Brassica rapa subsp. trilocularis</name>
    <dbReference type="NCBI Taxonomy" id="1813537"/>
    <lineage>
        <taxon>Eukaryota</taxon>
        <taxon>Viridiplantae</taxon>
        <taxon>Streptophyta</taxon>
        <taxon>Embryophyta</taxon>
        <taxon>Tracheophyta</taxon>
        <taxon>Spermatophyta</taxon>
        <taxon>Magnoliopsida</taxon>
        <taxon>eudicotyledons</taxon>
        <taxon>Gunneridae</taxon>
        <taxon>Pentapetalae</taxon>
        <taxon>rosids</taxon>
        <taxon>malvids</taxon>
        <taxon>Brassicales</taxon>
        <taxon>Brassicaceae</taxon>
        <taxon>Brassiceae</taxon>
        <taxon>Brassica</taxon>
    </lineage>
</organism>
<sequence length="113" mass="12936">DLTTKNPIRGPSGFAYGTLTGLLRPQSRVHQAFIQVILIWPIPTPLDVPVKSSRTRSNLYAARPTMSPNKLLWFFCPLWTIRFMTSARTYWIIPITSRNLFRLGHFAILVPPD</sequence>
<protein>
    <submittedName>
        <fullName evidence="1">Uncharacterized protein</fullName>
    </submittedName>
</protein>
<gene>
    <name evidence="1" type="primary">A09g510580.1_BraROA</name>
    <name evidence="1" type="ORF">IGI04_036074</name>
</gene>
<feature type="non-terminal residue" evidence="1">
    <location>
        <position position="1"/>
    </location>
</feature>